<organism evidence="1 2">
    <name type="scientific">Neorhizobium galegae</name>
    <name type="common">Rhizobium galegae</name>
    <dbReference type="NCBI Taxonomy" id="399"/>
    <lineage>
        <taxon>Bacteria</taxon>
        <taxon>Pseudomonadati</taxon>
        <taxon>Pseudomonadota</taxon>
        <taxon>Alphaproteobacteria</taxon>
        <taxon>Hyphomicrobiales</taxon>
        <taxon>Rhizobiaceae</taxon>
        <taxon>Rhizobium/Agrobacterium group</taxon>
        <taxon>Neorhizobium</taxon>
    </lineage>
</organism>
<dbReference type="Gene3D" id="6.10.250.730">
    <property type="match status" value="1"/>
</dbReference>
<protein>
    <submittedName>
        <fullName evidence="1">DUF982 domain-containing protein</fullName>
    </submittedName>
</protein>
<reference evidence="1 2" key="1">
    <citation type="submission" date="2019-09" db="EMBL/GenBank/DDBJ databases">
        <title>Genome sequencing of Ng87 strain.</title>
        <authorList>
            <person name="Karasev E.S."/>
            <person name="Andronov E."/>
        </authorList>
    </citation>
    <scope>NUCLEOTIDE SEQUENCE [LARGE SCALE GENOMIC DNA]</scope>
    <source>
        <strain evidence="1 2">Ng87</strain>
    </source>
</reference>
<dbReference type="Proteomes" id="UP000386575">
    <property type="component" value="Unassembled WGS sequence"/>
</dbReference>
<dbReference type="Pfam" id="PF06169">
    <property type="entry name" value="DUF982"/>
    <property type="match status" value="1"/>
</dbReference>
<dbReference type="AlphaFoldDB" id="A0A6A1TV10"/>
<proteinExistence type="predicted"/>
<dbReference type="InterPro" id="IPR010385">
    <property type="entry name" value="DUF982"/>
</dbReference>
<gene>
    <name evidence="1" type="ORF">F4V91_16420</name>
</gene>
<comment type="caution">
    <text evidence="1">The sequence shown here is derived from an EMBL/GenBank/DDBJ whole genome shotgun (WGS) entry which is preliminary data.</text>
</comment>
<name>A0A6A1TV10_NEOGA</name>
<dbReference type="EMBL" id="VZUL01000002">
    <property type="protein sequence ID" value="KAB1087875.1"/>
    <property type="molecule type" value="Genomic_DNA"/>
</dbReference>
<accession>A0A6A1TV10</accession>
<evidence type="ECO:0000313" key="1">
    <source>
        <dbReference type="EMBL" id="KAB1087875.1"/>
    </source>
</evidence>
<sequence length="103" mass="11481">MRGVWSEPVEIELGSIGSYRVISDTEQAAEALLFRWPVDKGKAFTSAKRVCLAVLEGENETFEDARNAFLAAAEEADVSVRQWQRSIPQGKSVGNRFGKRHRA</sequence>
<evidence type="ECO:0000313" key="2">
    <source>
        <dbReference type="Proteomes" id="UP000386575"/>
    </source>
</evidence>
<dbReference type="RefSeq" id="WP_151043938.1">
    <property type="nucleotide sequence ID" value="NZ_VZUL01000002.1"/>
</dbReference>